<feature type="transmembrane region" description="Helical" evidence="1">
    <location>
        <begin position="12"/>
        <end position="30"/>
    </location>
</feature>
<keyword evidence="1" id="KW-0472">Membrane</keyword>
<reference evidence="2" key="1">
    <citation type="submission" date="2022-08" db="EMBL/GenBank/DDBJ databases">
        <authorList>
            <person name="Li C."/>
            <person name="Yang C."/>
        </authorList>
    </citation>
    <scope>NUCLEOTIDE SEQUENCE</scope>
    <source>
        <strain evidence="2">PhAHLV-HBB</strain>
    </source>
</reference>
<evidence type="ECO:0000256" key="1">
    <source>
        <dbReference type="SAM" id="Phobius"/>
    </source>
</evidence>
<sequence length="89" mass="9941">MPRFVDSSRSSSLLVIAVTAFLTSVAYFMYNPGNPYNVPMAPDHVFPYGGRYSVVADFLPPSGTIWRDSSNLTVLFVCLTICVYLRYCT</sequence>
<feature type="transmembrane region" description="Helical" evidence="1">
    <location>
        <begin position="69"/>
        <end position="87"/>
    </location>
</feature>
<protein>
    <submittedName>
        <fullName evidence="2">P10</fullName>
    </submittedName>
</protein>
<reference evidence="2" key="2">
    <citation type="journal article" date="2023" name="Arch. Virol.">
        <title>Characterization of a putative novel higrevirus infecting Phellodendron amurense Rupr. in China.</title>
        <authorList>
            <person name="Li C."/>
            <person name="An W."/>
            <person name="Zhang S."/>
            <person name="Cao M."/>
            <person name="Yang C."/>
        </authorList>
    </citation>
    <scope>NUCLEOTIDE SEQUENCE</scope>
    <source>
        <strain evidence="2">PhAHLV-HBB</strain>
    </source>
</reference>
<accession>A0AAT9T5S5</accession>
<keyword evidence="1" id="KW-0812">Transmembrane</keyword>
<proteinExistence type="predicted"/>
<name>A0AAT9T5S5_9VIRU</name>
<organism evidence="2">
    <name type="scientific">Phellodendron-associated higre-like virus</name>
    <dbReference type="NCBI Taxonomy" id="3022218"/>
    <lineage>
        <taxon>Viruses</taxon>
        <taxon>Riboviria</taxon>
        <taxon>Orthornavirae</taxon>
        <taxon>Kitrinoviricota</taxon>
        <taxon>Alsuviricetes</taxon>
        <taxon>Martellivirales</taxon>
        <taxon>Kitaviridae</taxon>
        <taxon>Higrevirus</taxon>
        <taxon>Higrevirus amurense</taxon>
    </lineage>
</organism>
<keyword evidence="1" id="KW-1133">Transmembrane helix</keyword>
<evidence type="ECO:0000313" key="2">
    <source>
        <dbReference type="EMBL" id="WBW64327.1"/>
    </source>
</evidence>
<dbReference type="EMBL" id="OP324810">
    <property type="protein sequence ID" value="WBW64327.1"/>
    <property type="molecule type" value="Genomic_RNA"/>
</dbReference>